<evidence type="ECO:0000313" key="2">
    <source>
        <dbReference type="EMBL" id="HHE04711.1"/>
    </source>
</evidence>
<comment type="caution">
    <text evidence="2">The sequence shown here is derived from an EMBL/GenBank/DDBJ whole genome shotgun (WGS) entry which is preliminary data.</text>
</comment>
<dbReference type="Proteomes" id="UP000886110">
    <property type="component" value="Unassembled WGS sequence"/>
</dbReference>
<dbReference type="SUPFAM" id="SSF141000">
    <property type="entry name" value="Glu-tRNAGln amidotransferase C subunit"/>
    <property type="match status" value="1"/>
</dbReference>
<keyword evidence="1" id="KW-0648">Protein biosynthesis</keyword>
<keyword evidence="1" id="KW-0547">Nucleotide-binding</keyword>
<dbReference type="GO" id="GO:0006450">
    <property type="term" value="P:regulation of translational fidelity"/>
    <property type="evidence" value="ECO:0007669"/>
    <property type="project" value="InterPro"/>
</dbReference>
<dbReference type="HAMAP" id="MF_00122">
    <property type="entry name" value="GatC"/>
    <property type="match status" value="1"/>
</dbReference>
<dbReference type="GO" id="GO:0070681">
    <property type="term" value="P:glutaminyl-tRNAGln biosynthesis via transamidation"/>
    <property type="evidence" value="ECO:0007669"/>
    <property type="project" value="TreeGrafter"/>
</dbReference>
<dbReference type="GO" id="GO:0005524">
    <property type="term" value="F:ATP binding"/>
    <property type="evidence" value="ECO:0007669"/>
    <property type="project" value="UniProtKB-KW"/>
</dbReference>
<reference evidence="2" key="1">
    <citation type="journal article" date="2020" name="mSystems">
        <title>Genome- and Community-Level Interaction Insights into Carbon Utilization and Element Cycling Functions of Hydrothermarchaeota in Hydrothermal Sediment.</title>
        <authorList>
            <person name="Zhou Z."/>
            <person name="Liu Y."/>
            <person name="Xu W."/>
            <person name="Pan J."/>
            <person name="Luo Z.H."/>
            <person name="Li M."/>
        </authorList>
    </citation>
    <scope>NUCLEOTIDE SEQUENCE [LARGE SCALE GENOMIC DNA]</scope>
    <source>
        <strain evidence="2">HyVt-74</strain>
    </source>
</reference>
<dbReference type="InterPro" id="IPR003837">
    <property type="entry name" value="GatC"/>
</dbReference>
<dbReference type="EC" id="6.3.5.-" evidence="1"/>
<comment type="function">
    <text evidence="1">Allows the formation of correctly charged Asn-tRNA(Asn) or Gln-tRNA(Gln) through the transamidation of misacylated Asp-tRNA(Asn) or Glu-tRNA(Gln) in organisms which lack either or both of asparaginyl-tRNA or glutaminyl-tRNA synthetases. The reaction takes place in the presence of glutamine and ATP through an activated phospho-Asp-tRNA(Asn) or phospho-Glu-tRNA(Gln).</text>
</comment>
<sequence>MVEKLAKLAMLSLTEDEKKILEKDIEKILAHINKLKNLDVNNVEPTFHPNQTYLPLRKDIPSRGIDINDTFMNAPRRRNNFFIVKKVVSYEP</sequence>
<dbReference type="EMBL" id="DRTB01000104">
    <property type="protein sequence ID" value="HHE04711.1"/>
    <property type="molecule type" value="Genomic_DNA"/>
</dbReference>
<dbReference type="GO" id="GO:0006412">
    <property type="term" value="P:translation"/>
    <property type="evidence" value="ECO:0007669"/>
    <property type="project" value="UniProtKB-UniRule"/>
</dbReference>
<comment type="subunit">
    <text evidence="1">Heterotrimer of A, B and C subunits.</text>
</comment>
<dbReference type="PANTHER" id="PTHR15004:SF0">
    <property type="entry name" value="GLUTAMYL-TRNA(GLN) AMIDOTRANSFERASE SUBUNIT C, MITOCHONDRIAL"/>
    <property type="match status" value="1"/>
</dbReference>
<organism evidence="2">
    <name type="scientific">candidate division WOR-3 bacterium</name>
    <dbReference type="NCBI Taxonomy" id="2052148"/>
    <lineage>
        <taxon>Bacteria</taxon>
        <taxon>Bacteria division WOR-3</taxon>
    </lineage>
</organism>
<protein>
    <recommendedName>
        <fullName evidence="1">Aspartyl/glutamyl-tRNA(Asn/Gln) amidotransferase subunit C</fullName>
        <shortName evidence="1">Asp/Glu-ADT subunit C</shortName>
        <ecNumber evidence="1">6.3.5.-</ecNumber>
    </recommendedName>
</protein>
<dbReference type="AlphaFoldDB" id="A0A7C5HFN5"/>
<dbReference type="GO" id="GO:0050567">
    <property type="term" value="F:glutaminyl-tRNA synthase (glutamine-hydrolyzing) activity"/>
    <property type="evidence" value="ECO:0007669"/>
    <property type="project" value="UniProtKB-UniRule"/>
</dbReference>
<comment type="similarity">
    <text evidence="1">Belongs to the GatC family.</text>
</comment>
<gene>
    <name evidence="1 2" type="primary">gatC</name>
    <name evidence="2" type="ORF">ENL19_01455</name>
</gene>
<name>A0A7C5HFN5_UNCW3</name>
<dbReference type="Gene3D" id="1.10.20.60">
    <property type="entry name" value="Glu-tRNAGln amidotransferase C subunit, N-terminal domain"/>
    <property type="match status" value="1"/>
</dbReference>
<keyword evidence="1" id="KW-0436">Ligase</keyword>
<comment type="catalytic activity">
    <reaction evidence="1">
        <text>L-glutamyl-tRNA(Gln) + L-glutamine + ATP + H2O = L-glutaminyl-tRNA(Gln) + L-glutamate + ADP + phosphate + H(+)</text>
        <dbReference type="Rhea" id="RHEA:17521"/>
        <dbReference type="Rhea" id="RHEA-COMP:9681"/>
        <dbReference type="Rhea" id="RHEA-COMP:9684"/>
        <dbReference type="ChEBI" id="CHEBI:15377"/>
        <dbReference type="ChEBI" id="CHEBI:15378"/>
        <dbReference type="ChEBI" id="CHEBI:29985"/>
        <dbReference type="ChEBI" id="CHEBI:30616"/>
        <dbReference type="ChEBI" id="CHEBI:43474"/>
        <dbReference type="ChEBI" id="CHEBI:58359"/>
        <dbReference type="ChEBI" id="CHEBI:78520"/>
        <dbReference type="ChEBI" id="CHEBI:78521"/>
        <dbReference type="ChEBI" id="CHEBI:456216"/>
    </reaction>
</comment>
<proteinExistence type="inferred from homology"/>
<evidence type="ECO:0000256" key="1">
    <source>
        <dbReference type="HAMAP-Rule" id="MF_00122"/>
    </source>
</evidence>
<accession>A0A7C5HFN5</accession>
<dbReference type="InterPro" id="IPR036113">
    <property type="entry name" value="Asp/Glu-ADT_sf_sub_c"/>
</dbReference>
<dbReference type="Pfam" id="PF02686">
    <property type="entry name" value="GatC"/>
    <property type="match status" value="1"/>
</dbReference>
<keyword evidence="1" id="KW-0067">ATP-binding</keyword>
<comment type="catalytic activity">
    <reaction evidence="1">
        <text>L-aspartyl-tRNA(Asn) + L-glutamine + ATP + H2O = L-asparaginyl-tRNA(Asn) + L-glutamate + ADP + phosphate + 2 H(+)</text>
        <dbReference type="Rhea" id="RHEA:14513"/>
        <dbReference type="Rhea" id="RHEA-COMP:9674"/>
        <dbReference type="Rhea" id="RHEA-COMP:9677"/>
        <dbReference type="ChEBI" id="CHEBI:15377"/>
        <dbReference type="ChEBI" id="CHEBI:15378"/>
        <dbReference type="ChEBI" id="CHEBI:29985"/>
        <dbReference type="ChEBI" id="CHEBI:30616"/>
        <dbReference type="ChEBI" id="CHEBI:43474"/>
        <dbReference type="ChEBI" id="CHEBI:58359"/>
        <dbReference type="ChEBI" id="CHEBI:78515"/>
        <dbReference type="ChEBI" id="CHEBI:78516"/>
        <dbReference type="ChEBI" id="CHEBI:456216"/>
    </reaction>
</comment>
<dbReference type="PANTHER" id="PTHR15004">
    <property type="entry name" value="GLUTAMYL-TRNA(GLN) AMIDOTRANSFERASE SUBUNIT C, MITOCHONDRIAL"/>
    <property type="match status" value="1"/>
</dbReference>
<dbReference type="NCBIfam" id="TIGR00135">
    <property type="entry name" value="gatC"/>
    <property type="match status" value="1"/>
</dbReference>